<dbReference type="EMBL" id="JACOGF010000002">
    <property type="protein sequence ID" value="MBC3916485.1"/>
    <property type="molecule type" value="Genomic_DNA"/>
</dbReference>
<evidence type="ECO:0000256" key="7">
    <source>
        <dbReference type="ARBA" id="ARBA00022827"/>
    </source>
</evidence>
<evidence type="ECO:0000256" key="11">
    <source>
        <dbReference type="PIRNR" id="PIRNR006268"/>
    </source>
</evidence>
<keyword evidence="5 11" id="KW-0808">Transferase</keyword>
<dbReference type="PANTHER" id="PTHR30040">
    <property type="entry name" value="THIAMINE BIOSYNTHESIS LIPOPROTEIN APBE"/>
    <property type="match status" value="1"/>
</dbReference>
<protein>
    <recommendedName>
        <fullName evidence="3 11">FAD:protein FMN transferase</fullName>
        <ecNumber evidence="2 11">2.7.1.180</ecNumber>
    </recommendedName>
    <alternativeName>
        <fullName evidence="9 11">Flavin transferase</fullName>
    </alternativeName>
</protein>
<keyword evidence="6 11" id="KW-0479">Metal-binding</keyword>
<comment type="caution">
    <text evidence="12">The sequence shown here is derived from an EMBL/GenBank/DDBJ whole genome shotgun (WGS) entry which is preliminary data.</text>
</comment>
<dbReference type="RefSeq" id="WP_186945751.1">
    <property type="nucleotide sequence ID" value="NZ_JACOGF010000002.1"/>
</dbReference>
<evidence type="ECO:0000256" key="9">
    <source>
        <dbReference type="ARBA" id="ARBA00031306"/>
    </source>
</evidence>
<dbReference type="Pfam" id="PF02424">
    <property type="entry name" value="ApbE"/>
    <property type="match status" value="1"/>
</dbReference>
<evidence type="ECO:0000313" key="12">
    <source>
        <dbReference type="EMBL" id="MBC3916485.1"/>
    </source>
</evidence>
<evidence type="ECO:0000256" key="10">
    <source>
        <dbReference type="ARBA" id="ARBA00048540"/>
    </source>
</evidence>
<evidence type="ECO:0000256" key="2">
    <source>
        <dbReference type="ARBA" id="ARBA00011955"/>
    </source>
</evidence>
<reference evidence="12 13" key="1">
    <citation type="submission" date="2020-08" db="EMBL/GenBank/DDBJ databases">
        <title>Novel species isolated from subtropical streams in China.</title>
        <authorList>
            <person name="Lu H."/>
        </authorList>
    </citation>
    <scope>NUCLEOTIDE SEQUENCE [LARGE SCALE GENOMIC DNA]</scope>
    <source>
        <strain evidence="12 13">CY18W</strain>
    </source>
</reference>
<dbReference type="PIRSF" id="PIRSF006268">
    <property type="entry name" value="ApbE"/>
    <property type="match status" value="1"/>
</dbReference>
<keyword evidence="7 11" id="KW-0274">FAD</keyword>
<dbReference type="Gene3D" id="3.10.520.10">
    <property type="entry name" value="ApbE-like domains"/>
    <property type="match status" value="1"/>
</dbReference>
<comment type="similarity">
    <text evidence="11">Belongs to the ApbE family.</text>
</comment>
<evidence type="ECO:0000256" key="6">
    <source>
        <dbReference type="ARBA" id="ARBA00022723"/>
    </source>
</evidence>
<dbReference type="SUPFAM" id="SSF143631">
    <property type="entry name" value="ApbE-like"/>
    <property type="match status" value="1"/>
</dbReference>
<evidence type="ECO:0000256" key="1">
    <source>
        <dbReference type="ARBA" id="ARBA00001946"/>
    </source>
</evidence>
<evidence type="ECO:0000256" key="4">
    <source>
        <dbReference type="ARBA" id="ARBA00022630"/>
    </source>
</evidence>
<dbReference type="GO" id="GO:0016740">
    <property type="term" value="F:transferase activity"/>
    <property type="evidence" value="ECO:0007669"/>
    <property type="project" value="UniProtKB-KW"/>
</dbReference>
<evidence type="ECO:0000256" key="5">
    <source>
        <dbReference type="ARBA" id="ARBA00022679"/>
    </source>
</evidence>
<evidence type="ECO:0000256" key="3">
    <source>
        <dbReference type="ARBA" id="ARBA00016337"/>
    </source>
</evidence>
<keyword evidence="8 11" id="KW-0460">Magnesium</keyword>
<name>A0ABR6ZM53_9BURK</name>
<accession>A0ABR6ZM53</accession>
<dbReference type="EC" id="2.7.1.180" evidence="2 11"/>
<comment type="cofactor">
    <cofactor evidence="1">
        <name>Mg(2+)</name>
        <dbReference type="ChEBI" id="CHEBI:18420"/>
    </cofactor>
</comment>
<keyword evidence="4 11" id="KW-0285">Flavoprotein</keyword>
<keyword evidence="13" id="KW-1185">Reference proteome</keyword>
<organism evidence="12 13">
    <name type="scientific">Undibacterium hunanense</name>
    <dbReference type="NCBI Taxonomy" id="2762292"/>
    <lineage>
        <taxon>Bacteria</taxon>
        <taxon>Pseudomonadati</taxon>
        <taxon>Pseudomonadota</taxon>
        <taxon>Betaproteobacteria</taxon>
        <taxon>Burkholderiales</taxon>
        <taxon>Oxalobacteraceae</taxon>
        <taxon>Undibacterium</taxon>
    </lineage>
</organism>
<evidence type="ECO:0000313" key="13">
    <source>
        <dbReference type="Proteomes" id="UP000650424"/>
    </source>
</evidence>
<dbReference type="InterPro" id="IPR024932">
    <property type="entry name" value="ApbE"/>
</dbReference>
<dbReference type="Proteomes" id="UP000650424">
    <property type="component" value="Unassembled WGS sequence"/>
</dbReference>
<evidence type="ECO:0000256" key="8">
    <source>
        <dbReference type="ARBA" id="ARBA00022842"/>
    </source>
</evidence>
<dbReference type="InterPro" id="IPR003374">
    <property type="entry name" value="ApbE-like_sf"/>
</dbReference>
<sequence>MQIYRIPFQAMACACEVVIAAEEEQAMFVIAQEAIAEVKRIESTYSRYRADSIVSRINAQAGGEAVVCDAETNSLLDYAQALHAASDGLFDITAGILRRAWDFKRAQVPAAADLAALCALTGWHRVERGADSIRLPLAGMEIDFGGFGKEYAADRAAALLLERGATHGYVNLGGDIRVLGPKPDGQAWIMGIQDPRQQEKIVASIPVPEGALATSGDYERYIEVAGQRYCHILNPRTGMPVQYWRSISVRAPLASLAGSCTTIAMLKEEQGLAYLKAAGVAYLAIDQQGEMHMHAPPRVADAIVAR</sequence>
<gene>
    <name evidence="12" type="ORF">H8L32_03215</name>
</gene>
<comment type="catalytic activity">
    <reaction evidence="10 11">
        <text>L-threonyl-[protein] + FAD = FMN-L-threonyl-[protein] + AMP + H(+)</text>
        <dbReference type="Rhea" id="RHEA:36847"/>
        <dbReference type="Rhea" id="RHEA-COMP:11060"/>
        <dbReference type="Rhea" id="RHEA-COMP:11061"/>
        <dbReference type="ChEBI" id="CHEBI:15378"/>
        <dbReference type="ChEBI" id="CHEBI:30013"/>
        <dbReference type="ChEBI" id="CHEBI:57692"/>
        <dbReference type="ChEBI" id="CHEBI:74257"/>
        <dbReference type="ChEBI" id="CHEBI:456215"/>
        <dbReference type="EC" id="2.7.1.180"/>
    </reaction>
</comment>
<proteinExistence type="inferred from homology"/>
<dbReference type="PANTHER" id="PTHR30040:SF2">
    <property type="entry name" value="FAD:PROTEIN FMN TRANSFERASE"/>
    <property type="match status" value="1"/>
</dbReference>